<sequence>MGIKKAPGSEKPIKQSLNWKFKK</sequence>
<proteinExistence type="predicted"/>
<dbReference type="EMBL" id="GL890823">
    <property type="protein sequence ID" value="EGJ35156.1"/>
    <property type="molecule type" value="Genomic_DNA"/>
</dbReference>
<evidence type="ECO:0000256" key="1">
    <source>
        <dbReference type="SAM" id="MobiDB-lite"/>
    </source>
</evidence>
<evidence type="ECO:0000313" key="2">
    <source>
        <dbReference type="EMBL" id="EGJ35156.1"/>
    </source>
</evidence>
<name>F4XJ76_9CYAN</name>
<protein>
    <submittedName>
        <fullName evidence="2">Uncharacterized protein</fullName>
    </submittedName>
</protein>
<gene>
    <name evidence="2" type="ORF">LYNGBM3L_07220</name>
</gene>
<dbReference type="HOGENOM" id="CLU_3422982_0_0_3"/>
<evidence type="ECO:0000313" key="3">
    <source>
        <dbReference type="Proteomes" id="UP000003959"/>
    </source>
</evidence>
<keyword evidence="3" id="KW-1185">Reference proteome</keyword>
<organism evidence="2 3">
    <name type="scientific">Moorena producens 3L</name>
    <dbReference type="NCBI Taxonomy" id="489825"/>
    <lineage>
        <taxon>Bacteria</taxon>
        <taxon>Bacillati</taxon>
        <taxon>Cyanobacteriota</taxon>
        <taxon>Cyanophyceae</taxon>
        <taxon>Coleofasciculales</taxon>
        <taxon>Coleofasciculaceae</taxon>
        <taxon>Moorena</taxon>
    </lineage>
</organism>
<dbReference type="Proteomes" id="UP000003959">
    <property type="component" value="Unassembled WGS sequence"/>
</dbReference>
<accession>F4XJ76</accession>
<feature type="region of interest" description="Disordered" evidence="1">
    <location>
        <begin position="1"/>
        <end position="23"/>
    </location>
</feature>
<dbReference type="AlphaFoldDB" id="F4XJ76"/>
<reference evidence="3" key="1">
    <citation type="journal article" date="2011" name="Proc. Natl. Acad. Sci. U.S.A.">
        <title>Genomic insights into the physiology and ecology of the marine filamentous cyanobacterium Lyngbya majuscula.</title>
        <authorList>
            <person name="Jones A.C."/>
            <person name="Monroe E.A."/>
            <person name="Podell S."/>
            <person name="Hess W.R."/>
            <person name="Klages S."/>
            <person name="Esquenazi E."/>
            <person name="Niessen S."/>
            <person name="Hoover H."/>
            <person name="Rothmann M."/>
            <person name="Lasken R.S."/>
            <person name="Yates J.R.III."/>
            <person name="Reinhardt R."/>
            <person name="Kube M."/>
            <person name="Burkart M.D."/>
            <person name="Allen E.E."/>
            <person name="Dorrestein P.C."/>
            <person name="Gerwick W.H."/>
            <person name="Gerwick L."/>
        </authorList>
    </citation>
    <scope>NUCLEOTIDE SEQUENCE [LARGE SCALE GENOMIC DNA]</scope>
    <source>
        <strain evidence="3">3L</strain>
    </source>
</reference>